<reference evidence="3 4" key="1">
    <citation type="submission" date="2019-02" db="EMBL/GenBank/DDBJ databases">
        <title>Draft genome sequence of Amycolatopsis sp. 8-3EHSu isolated from roots of Suaeda maritima.</title>
        <authorList>
            <person name="Duangmal K."/>
            <person name="Chantavorakit T."/>
        </authorList>
    </citation>
    <scope>NUCLEOTIDE SEQUENCE [LARGE SCALE GENOMIC DNA]</scope>
    <source>
        <strain evidence="3 4">8-3EHSu</strain>
    </source>
</reference>
<dbReference type="PANTHER" id="PTHR46825:SF7">
    <property type="entry name" value="D-ALANYL-D-ALANINE CARBOXYPEPTIDASE"/>
    <property type="match status" value="1"/>
</dbReference>
<keyword evidence="4" id="KW-1185">Reference proteome</keyword>
<evidence type="ECO:0000259" key="2">
    <source>
        <dbReference type="Pfam" id="PF00144"/>
    </source>
</evidence>
<accession>A0A4Q7J1N4</accession>
<dbReference type="InterPro" id="IPR050491">
    <property type="entry name" value="AmpC-like"/>
</dbReference>
<dbReference type="AlphaFoldDB" id="A0A4Q7J1N4"/>
<keyword evidence="3" id="KW-0378">Hydrolase</keyword>
<keyword evidence="1" id="KW-0732">Signal</keyword>
<dbReference type="Pfam" id="PF00144">
    <property type="entry name" value="Beta-lactamase"/>
    <property type="match status" value="1"/>
</dbReference>
<gene>
    <name evidence="3" type="ORF">EWH70_27110</name>
</gene>
<proteinExistence type="predicted"/>
<name>A0A4Q7J1N4_9PSEU</name>
<dbReference type="EMBL" id="SFCC01000015">
    <property type="protein sequence ID" value="RZQ60779.1"/>
    <property type="molecule type" value="Genomic_DNA"/>
</dbReference>
<feature type="signal peptide" evidence="1">
    <location>
        <begin position="1"/>
        <end position="26"/>
    </location>
</feature>
<dbReference type="Proteomes" id="UP000292003">
    <property type="component" value="Unassembled WGS sequence"/>
</dbReference>
<dbReference type="OrthoDB" id="503788at2"/>
<dbReference type="InterPro" id="IPR012338">
    <property type="entry name" value="Beta-lactam/transpept-like"/>
</dbReference>
<feature type="domain" description="Beta-lactamase-related" evidence="2">
    <location>
        <begin position="44"/>
        <end position="372"/>
    </location>
</feature>
<evidence type="ECO:0000256" key="1">
    <source>
        <dbReference type="SAM" id="SignalP"/>
    </source>
</evidence>
<comment type="caution">
    <text evidence="3">The sequence shown here is derived from an EMBL/GenBank/DDBJ whole genome shotgun (WGS) entry which is preliminary data.</text>
</comment>
<dbReference type="SUPFAM" id="SSF56601">
    <property type="entry name" value="beta-lactamase/transpeptidase-like"/>
    <property type="match status" value="1"/>
</dbReference>
<sequence>MKRTICTLVVAMLAAVTISAGTSTGAAPEHRPGFLRDVERILDRMTMADGLPGAQATVLADGRQFTLTSGVGDRGTGRPMPGADGYLRGASNVKPMVSTVILQLAGEGKVALDGPLSAYLPGVVPPTAGDAGRIRVRHLLQHTSGLHNHSESMPEAAEAQPFKHYTRQQLLDAGFSKGPDFPPGEKGKWHYSNTGYILLGLIIEKVTGNPWRDEVTRRVLKPAGMSATYFPAPYEYGLRQPHARGYLQLTRPDGGLATADATEFDPSQADANGDGISTPRDLLRFYTALLGGKLLRPDLLAEMRKYVPTGESPIADLSYGLGLGRMALPCGGEAWGHGGNLDGFQTLTAVTVDGQGRVVTAANVFTNTTFTEANMAGARDQFQALYAALCR</sequence>
<dbReference type="Gene3D" id="3.40.710.10">
    <property type="entry name" value="DD-peptidase/beta-lactamase superfamily"/>
    <property type="match status" value="1"/>
</dbReference>
<protein>
    <submittedName>
        <fullName evidence="3">Class A beta-lactamase-related serine hydrolase</fullName>
    </submittedName>
</protein>
<feature type="chain" id="PRO_5020342223" evidence="1">
    <location>
        <begin position="27"/>
        <end position="391"/>
    </location>
</feature>
<dbReference type="InterPro" id="IPR001466">
    <property type="entry name" value="Beta-lactam-related"/>
</dbReference>
<dbReference type="GO" id="GO:0016787">
    <property type="term" value="F:hydrolase activity"/>
    <property type="evidence" value="ECO:0007669"/>
    <property type="project" value="UniProtKB-KW"/>
</dbReference>
<evidence type="ECO:0000313" key="3">
    <source>
        <dbReference type="EMBL" id="RZQ60779.1"/>
    </source>
</evidence>
<dbReference type="RefSeq" id="WP_130478352.1">
    <property type="nucleotide sequence ID" value="NZ_SFCC01000015.1"/>
</dbReference>
<organism evidence="3 4">
    <name type="scientific">Amycolatopsis suaedae</name>
    <dbReference type="NCBI Taxonomy" id="2510978"/>
    <lineage>
        <taxon>Bacteria</taxon>
        <taxon>Bacillati</taxon>
        <taxon>Actinomycetota</taxon>
        <taxon>Actinomycetes</taxon>
        <taxon>Pseudonocardiales</taxon>
        <taxon>Pseudonocardiaceae</taxon>
        <taxon>Amycolatopsis</taxon>
    </lineage>
</organism>
<dbReference type="PANTHER" id="PTHR46825">
    <property type="entry name" value="D-ALANYL-D-ALANINE-CARBOXYPEPTIDASE/ENDOPEPTIDASE AMPH"/>
    <property type="match status" value="1"/>
</dbReference>
<evidence type="ECO:0000313" key="4">
    <source>
        <dbReference type="Proteomes" id="UP000292003"/>
    </source>
</evidence>